<keyword evidence="26" id="KW-1185">Reference proteome</keyword>
<keyword evidence="12 25" id="KW-0548">Nucleotidyltransferase</keyword>
<keyword evidence="15 24" id="KW-0472">Membrane</keyword>
<evidence type="ECO:0000256" key="6">
    <source>
        <dbReference type="ARBA" id="ARBA00012487"/>
    </source>
</evidence>
<evidence type="ECO:0000256" key="3">
    <source>
        <dbReference type="ARBA" id="ARBA00005119"/>
    </source>
</evidence>
<dbReference type="RefSeq" id="WP_184008623.1">
    <property type="nucleotide sequence ID" value="NZ_JACIJS010000002.1"/>
</dbReference>
<evidence type="ECO:0000256" key="8">
    <source>
        <dbReference type="ARBA" id="ARBA00022475"/>
    </source>
</evidence>
<evidence type="ECO:0000256" key="13">
    <source>
        <dbReference type="ARBA" id="ARBA00022989"/>
    </source>
</evidence>
<evidence type="ECO:0000256" key="5">
    <source>
        <dbReference type="ARBA" id="ARBA00010185"/>
    </source>
</evidence>
<evidence type="ECO:0000313" key="26">
    <source>
        <dbReference type="Proteomes" id="UP000553766"/>
    </source>
</evidence>
<sequence>MSETTPSTFADLGLRAASGVGLGLLALLLFWLGGWWSAALLAVGAGLMVWEFREMVLGEGAGTSVLGLLSIAAAAGSVIATEALEMRFGIILVAIVAVILTLGEGRRGRMAVFGFLYISVAMMCIDGLRADEKYGFVAVIWLIIIVIGADVGGYFAGRMFGGPKLWLRVSPKKTWSGFFGGILLAVLLGLIFSALTPGTFAVKVALMSALIAVVSVGGDLIESACKRYYGIKDSSNLLPGHGGVLDRLDGLMAAAIVAGLITFARGQSVFVW</sequence>
<evidence type="ECO:0000256" key="15">
    <source>
        <dbReference type="ARBA" id="ARBA00023136"/>
    </source>
</evidence>
<proteinExistence type="inferred from homology"/>
<reference evidence="25 26" key="1">
    <citation type="submission" date="2020-08" db="EMBL/GenBank/DDBJ databases">
        <title>Genomic Encyclopedia of Type Strains, Phase IV (KMG-IV): sequencing the most valuable type-strain genomes for metagenomic binning, comparative biology and taxonomic classification.</title>
        <authorList>
            <person name="Goeker M."/>
        </authorList>
    </citation>
    <scope>NUCLEOTIDE SEQUENCE [LARGE SCALE GENOMIC DNA]</scope>
    <source>
        <strain evidence="25 26">DSM 103377</strain>
    </source>
</reference>
<feature type="transmembrane region" description="Helical" evidence="24">
    <location>
        <begin position="86"/>
        <end position="103"/>
    </location>
</feature>
<dbReference type="GO" id="GO:0005886">
    <property type="term" value="C:plasma membrane"/>
    <property type="evidence" value="ECO:0007669"/>
    <property type="project" value="UniProtKB-SubCell"/>
</dbReference>
<comment type="pathway">
    <text evidence="4">Lipid metabolism.</text>
</comment>
<dbReference type="Proteomes" id="UP000553766">
    <property type="component" value="Unassembled WGS sequence"/>
</dbReference>
<dbReference type="EC" id="2.7.7.41" evidence="6"/>
<comment type="subcellular location">
    <subcellularLocation>
        <location evidence="2">Cell membrane</location>
        <topology evidence="2">Multi-pass membrane protein</topology>
    </subcellularLocation>
</comment>
<dbReference type="GO" id="GO:0016024">
    <property type="term" value="P:CDP-diacylglycerol biosynthetic process"/>
    <property type="evidence" value="ECO:0007669"/>
    <property type="project" value="TreeGrafter"/>
</dbReference>
<keyword evidence="8" id="KW-1003">Cell membrane</keyword>
<feature type="transmembrane region" description="Helical" evidence="24">
    <location>
        <begin position="134"/>
        <end position="156"/>
    </location>
</feature>
<dbReference type="GO" id="GO:0004605">
    <property type="term" value="F:phosphatidate cytidylyltransferase activity"/>
    <property type="evidence" value="ECO:0007669"/>
    <property type="project" value="UniProtKB-EC"/>
</dbReference>
<keyword evidence="10 25" id="KW-0808">Transferase</keyword>
<evidence type="ECO:0000256" key="24">
    <source>
        <dbReference type="SAM" id="Phobius"/>
    </source>
</evidence>
<evidence type="ECO:0000256" key="22">
    <source>
        <dbReference type="ARBA" id="ARBA00032743"/>
    </source>
</evidence>
<keyword evidence="14" id="KW-0443">Lipid metabolism</keyword>
<evidence type="ECO:0000256" key="4">
    <source>
        <dbReference type="ARBA" id="ARBA00005189"/>
    </source>
</evidence>
<comment type="catalytic activity">
    <reaction evidence="1">
        <text>a 1,2-diacyl-sn-glycero-3-phosphate + CTP + H(+) = a CDP-1,2-diacyl-sn-glycerol + diphosphate</text>
        <dbReference type="Rhea" id="RHEA:16229"/>
        <dbReference type="ChEBI" id="CHEBI:15378"/>
        <dbReference type="ChEBI" id="CHEBI:33019"/>
        <dbReference type="ChEBI" id="CHEBI:37563"/>
        <dbReference type="ChEBI" id="CHEBI:58332"/>
        <dbReference type="ChEBI" id="CHEBI:58608"/>
        <dbReference type="EC" id="2.7.7.41"/>
    </reaction>
</comment>
<feature type="transmembrane region" description="Helical" evidence="24">
    <location>
        <begin position="61"/>
        <end position="80"/>
    </location>
</feature>
<feature type="transmembrane region" description="Helical" evidence="24">
    <location>
        <begin position="110"/>
        <end position="128"/>
    </location>
</feature>
<keyword evidence="11 24" id="KW-0812">Transmembrane</keyword>
<evidence type="ECO:0000256" key="17">
    <source>
        <dbReference type="ARBA" id="ARBA00023264"/>
    </source>
</evidence>
<comment type="caution">
    <text evidence="25">The sequence shown here is derived from an EMBL/GenBank/DDBJ whole genome shotgun (WGS) entry which is preliminary data.</text>
</comment>
<dbReference type="EMBL" id="JACIJS010000002">
    <property type="protein sequence ID" value="MBB5514715.1"/>
    <property type="molecule type" value="Genomic_DNA"/>
</dbReference>
<evidence type="ECO:0000256" key="11">
    <source>
        <dbReference type="ARBA" id="ARBA00022692"/>
    </source>
</evidence>
<dbReference type="PANTHER" id="PTHR46382">
    <property type="entry name" value="PHOSPHATIDATE CYTIDYLYLTRANSFERASE"/>
    <property type="match status" value="1"/>
</dbReference>
<feature type="transmembrane region" description="Helical" evidence="24">
    <location>
        <begin position="20"/>
        <end position="49"/>
    </location>
</feature>
<dbReference type="AlphaFoldDB" id="A0A840WYG1"/>
<keyword evidence="16" id="KW-0594">Phospholipid biosynthesis</keyword>
<organism evidence="25 26">
    <name type="scientific">Rubricella aquisinus</name>
    <dbReference type="NCBI Taxonomy" id="2028108"/>
    <lineage>
        <taxon>Bacteria</taxon>
        <taxon>Pseudomonadati</taxon>
        <taxon>Pseudomonadota</taxon>
        <taxon>Alphaproteobacteria</taxon>
        <taxon>Rhodobacterales</taxon>
        <taxon>Paracoccaceae</taxon>
        <taxon>Rubricella</taxon>
    </lineage>
</organism>
<evidence type="ECO:0000256" key="9">
    <source>
        <dbReference type="ARBA" id="ARBA00022516"/>
    </source>
</evidence>
<feature type="transmembrane region" description="Helical" evidence="24">
    <location>
        <begin position="177"/>
        <end position="195"/>
    </location>
</feature>
<comment type="similarity">
    <text evidence="5">Belongs to the CDS family.</text>
</comment>
<gene>
    <name evidence="25" type="ORF">FHS89_000721</name>
</gene>
<evidence type="ECO:0000256" key="7">
    <source>
        <dbReference type="ARBA" id="ARBA00019373"/>
    </source>
</evidence>
<evidence type="ECO:0000256" key="20">
    <source>
        <dbReference type="ARBA" id="ARBA00032253"/>
    </source>
</evidence>
<keyword evidence="17" id="KW-1208">Phospholipid metabolism</keyword>
<evidence type="ECO:0000256" key="1">
    <source>
        <dbReference type="ARBA" id="ARBA00001698"/>
    </source>
</evidence>
<dbReference type="PANTHER" id="PTHR46382:SF1">
    <property type="entry name" value="PHOSPHATIDATE CYTIDYLYLTRANSFERASE"/>
    <property type="match status" value="1"/>
</dbReference>
<keyword evidence="9" id="KW-0444">Lipid biosynthesis</keyword>
<evidence type="ECO:0000256" key="2">
    <source>
        <dbReference type="ARBA" id="ARBA00004651"/>
    </source>
</evidence>
<protein>
    <recommendedName>
        <fullName evidence="7">Phosphatidate cytidylyltransferase</fullName>
        <ecNumber evidence="6">2.7.7.41</ecNumber>
    </recommendedName>
    <alternativeName>
        <fullName evidence="20">CDP-DAG synthase</fullName>
    </alternativeName>
    <alternativeName>
        <fullName evidence="22">CDP-DG synthase</fullName>
    </alternativeName>
    <alternativeName>
        <fullName evidence="18">CDP-diacylglycerol synthase</fullName>
    </alternativeName>
    <alternativeName>
        <fullName evidence="21">CDP-diglyceride pyrophosphorylase</fullName>
    </alternativeName>
    <alternativeName>
        <fullName evidence="23">CDP-diglyceride synthase</fullName>
    </alternativeName>
    <alternativeName>
        <fullName evidence="19">CTP:phosphatidate cytidylyltransferase</fullName>
    </alternativeName>
</protein>
<evidence type="ECO:0000256" key="19">
    <source>
        <dbReference type="ARBA" id="ARBA00031825"/>
    </source>
</evidence>
<name>A0A840WYG1_9RHOB</name>
<evidence type="ECO:0000256" key="14">
    <source>
        <dbReference type="ARBA" id="ARBA00023098"/>
    </source>
</evidence>
<evidence type="ECO:0000256" key="16">
    <source>
        <dbReference type="ARBA" id="ARBA00023209"/>
    </source>
</evidence>
<dbReference type="Pfam" id="PF01148">
    <property type="entry name" value="CTP_transf_1"/>
    <property type="match status" value="1"/>
</dbReference>
<evidence type="ECO:0000256" key="21">
    <source>
        <dbReference type="ARBA" id="ARBA00032396"/>
    </source>
</evidence>
<evidence type="ECO:0000256" key="10">
    <source>
        <dbReference type="ARBA" id="ARBA00022679"/>
    </source>
</evidence>
<evidence type="ECO:0000313" key="25">
    <source>
        <dbReference type="EMBL" id="MBB5514715.1"/>
    </source>
</evidence>
<comment type="pathway">
    <text evidence="3">Phospholipid metabolism; CDP-diacylglycerol biosynthesis; CDP-diacylglycerol from sn-glycerol 3-phosphate: step 3/3.</text>
</comment>
<evidence type="ECO:0000256" key="18">
    <source>
        <dbReference type="ARBA" id="ARBA00029893"/>
    </source>
</evidence>
<evidence type="ECO:0000256" key="12">
    <source>
        <dbReference type="ARBA" id="ARBA00022695"/>
    </source>
</evidence>
<accession>A0A840WYG1</accession>
<evidence type="ECO:0000256" key="23">
    <source>
        <dbReference type="ARBA" id="ARBA00033406"/>
    </source>
</evidence>
<keyword evidence="13 24" id="KW-1133">Transmembrane helix</keyword>